<accession>A0A976A9H2</accession>
<evidence type="ECO:0000313" key="2">
    <source>
        <dbReference type="Proteomes" id="UP000256297"/>
    </source>
</evidence>
<protein>
    <submittedName>
        <fullName evidence="1">Uncharacterized protein</fullName>
    </submittedName>
</protein>
<evidence type="ECO:0000313" key="1">
    <source>
        <dbReference type="EMBL" id="SOY69606.1"/>
    </source>
</evidence>
<proteinExistence type="predicted"/>
<organism evidence="1 2">
    <name type="scientific">Cupriavidus taiwanensis</name>
    <dbReference type="NCBI Taxonomy" id="164546"/>
    <lineage>
        <taxon>Bacteria</taxon>
        <taxon>Pseudomonadati</taxon>
        <taxon>Pseudomonadota</taxon>
        <taxon>Betaproteobacteria</taxon>
        <taxon>Burkholderiales</taxon>
        <taxon>Burkholderiaceae</taxon>
        <taxon>Cupriavidus</taxon>
    </lineage>
</organism>
<name>A0A976A9H2_9BURK</name>
<dbReference type="AlphaFoldDB" id="A0A976A9H2"/>
<dbReference type="Proteomes" id="UP000256297">
    <property type="component" value="Chromosome CBM2589_a"/>
</dbReference>
<reference evidence="1 2" key="1">
    <citation type="submission" date="2018-01" db="EMBL/GenBank/DDBJ databases">
        <authorList>
            <person name="Clerissi C."/>
        </authorList>
    </citation>
    <scope>NUCLEOTIDE SEQUENCE [LARGE SCALE GENOMIC DNA]</scope>
    <source>
        <strain evidence="1">Cupriavidus taiwanensis STM 3521</strain>
    </source>
</reference>
<gene>
    <name evidence="1" type="ORF">CBM2589_A90941</name>
</gene>
<sequence>MLPHIAGLPAAGVRDGGWGVGMVVERAQSAAWLLLLALSQGRLRLLRGQYLRAMALAGNASLRSLGADGPPRPQATAFLL</sequence>
<comment type="caution">
    <text evidence="1">The sequence shown here is derived from an EMBL/GenBank/DDBJ whole genome shotgun (WGS) entry which is preliminary data.</text>
</comment>
<dbReference type="EMBL" id="OFSP01000039">
    <property type="protein sequence ID" value="SOY69606.1"/>
    <property type="molecule type" value="Genomic_DNA"/>
</dbReference>